<organism evidence="1 2">
    <name type="scientific">Agromyces ramosus</name>
    <dbReference type="NCBI Taxonomy" id="33879"/>
    <lineage>
        <taxon>Bacteria</taxon>
        <taxon>Bacillati</taxon>
        <taxon>Actinomycetota</taxon>
        <taxon>Actinomycetes</taxon>
        <taxon>Micrococcales</taxon>
        <taxon>Microbacteriaceae</taxon>
        <taxon>Agromyces</taxon>
    </lineage>
</organism>
<dbReference type="Proteomes" id="UP001239083">
    <property type="component" value="Unassembled WGS sequence"/>
</dbReference>
<evidence type="ECO:0008006" key="3">
    <source>
        <dbReference type="Google" id="ProtNLM"/>
    </source>
</evidence>
<protein>
    <recommendedName>
        <fullName evidence="3">DUF559 domain-containing protein</fullName>
    </recommendedName>
</protein>
<dbReference type="EMBL" id="JAUSYY010000001">
    <property type="protein sequence ID" value="MDQ0892930.1"/>
    <property type="molecule type" value="Genomic_DNA"/>
</dbReference>
<evidence type="ECO:0000313" key="1">
    <source>
        <dbReference type="EMBL" id="MDQ0892930.1"/>
    </source>
</evidence>
<accession>A0ABU0R4C9</accession>
<proteinExistence type="predicted"/>
<dbReference type="InterPro" id="IPR011335">
    <property type="entry name" value="Restrct_endonuc-II-like"/>
</dbReference>
<name>A0ABU0R4C9_9MICO</name>
<gene>
    <name evidence="1" type="ORF">QFZ26_000485</name>
</gene>
<dbReference type="RefSeq" id="WP_307038935.1">
    <property type="nucleotide sequence ID" value="NZ_JAUSYY010000001.1"/>
</dbReference>
<evidence type="ECO:0000313" key="2">
    <source>
        <dbReference type="Proteomes" id="UP001239083"/>
    </source>
</evidence>
<sequence length="307" mass="33508">MLERRPHDPIPRGAAIRTSEHEVFGTTRARLRARAVQHPFTGVSSLGLDVDSIIDLCRAYEPLLRPGEAFSHSTAALLFGAPLPARQGSMRPLHILSPGVTRSRTQGTVGHRSATGFPVVLRFGLPVVAPAATWIHLAAELSREDLTAVGDFLVTGVRYGRACGVPLATPHELGFALERSAGCRGARGARWSLDRVRVGPASRTETLLRLLIIAAGLPEPAIGPAVPVAGGSLMLHPDLAYPDLRIAIEYEGDGHRDAGRWERDIERRELFEDAGWRVIRVTRYALFDQPETLLTRIRRARAARSTT</sequence>
<reference evidence="1 2" key="1">
    <citation type="submission" date="2023-07" db="EMBL/GenBank/DDBJ databases">
        <title>Comparative genomics of wheat-associated soil bacteria to identify genetic determinants of phenazine resistance.</title>
        <authorList>
            <person name="Mouncey N."/>
        </authorList>
    </citation>
    <scope>NUCLEOTIDE SEQUENCE [LARGE SCALE GENOMIC DNA]</scope>
    <source>
        <strain evidence="1 2">V3I3</strain>
    </source>
</reference>
<dbReference type="Gene3D" id="3.40.960.10">
    <property type="entry name" value="VSR Endonuclease"/>
    <property type="match status" value="1"/>
</dbReference>
<comment type="caution">
    <text evidence="1">The sequence shown here is derived from an EMBL/GenBank/DDBJ whole genome shotgun (WGS) entry which is preliminary data.</text>
</comment>
<dbReference type="SUPFAM" id="SSF52980">
    <property type="entry name" value="Restriction endonuclease-like"/>
    <property type="match status" value="1"/>
</dbReference>
<keyword evidence="2" id="KW-1185">Reference proteome</keyword>